<evidence type="ECO:0000256" key="1">
    <source>
        <dbReference type="SAM" id="MobiDB-lite"/>
    </source>
</evidence>
<gene>
    <name evidence="2" type="ORF">PGLA1383_LOCUS24238</name>
</gene>
<reference evidence="2" key="1">
    <citation type="submission" date="2021-02" db="EMBL/GenBank/DDBJ databases">
        <authorList>
            <person name="Dougan E. K."/>
            <person name="Rhodes N."/>
            <person name="Thang M."/>
            <person name="Chan C."/>
        </authorList>
    </citation>
    <scope>NUCLEOTIDE SEQUENCE</scope>
</reference>
<name>A0A813F734_POLGL</name>
<evidence type="ECO:0000313" key="2">
    <source>
        <dbReference type="EMBL" id="CAE8606253.1"/>
    </source>
</evidence>
<keyword evidence="3" id="KW-1185">Reference proteome</keyword>
<comment type="caution">
    <text evidence="2">The sequence shown here is derived from an EMBL/GenBank/DDBJ whole genome shotgun (WGS) entry which is preliminary data.</text>
</comment>
<sequence length="601" mass="65337">MNLNIGSQRMDPSSPGAPTPSRRWRKAVAKVCAQKAVVNALNPEPAWRELRSYAALFANGLVFSPISQAILVTAVRATCEPQGPGSLLRPPASGRAWWWPCHWWRSLSGVFMDLWYSPFGQRQRFMRSSLLFALHDAVTRGRTHWVEQATDVGAVRPCKPLLRSLVVEAGLGAVGAQLSLEYMRSALGGLGVGSTLSSWNFLALGAAAGVARGAVVATGGQRPVMQTMCSWLEFVLEVIAERQGACLLGFRCPLPNYLAVVLWGIINFLPWGLLVVPCNRLVLLYFGEDPIVQQKAFLAKVAKDLQQSQRGRAELAFAPSRASDFFARVEISSLWRTVKAAKGAHKLLRSLQTLQTAASCVKQLGGSCDSSRDSASLQLDGLLEAIATVRLKDLKVLVEEDGSIDEERMLDILTSASDPIFVRRSEDMVRSALTQIADRPAEDLLLGITVRMLPGLQVGLLGDLVPVLPPSVSLAEFRLGSLTMRLGIVRLWKHVFKHFAEERLPLKSQLSDELCGQLVAAVQDASWDARSERLRRPALELAAALAQDAVSGGREALLRGMQAEAKAAAGETEGAAALRAVQVTAWLDRIDPATLEQCAEQ</sequence>
<feature type="compositionally biased region" description="Polar residues" evidence="1">
    <location>
        <begin position="1"/>
        <end position="11"/>
    </location>
</feature>
<accession>A0A813F734</accession>
<dbReference type="EMBL" id="CAJNNV010018894">
    <property type="protein sequence ID" value="CAE8606253.1"/>
    <property type="molecule type" value="Genomic_DNA"/>
</dbReference>
<feature type="non-terminal residue" evidence="2">
    <location>
        <position position="1"/>
    </location>
</feature>
<evidence type="ECO:0000313" key="3">
    <source>
        <dbReference type="Proteomes" id="UP000654075"/>
    </source>
</evidence>
<dbReference type="Proteomes" id="UP000654075">
    <property type="component" value="Unassembled WGS sequence"/>
</dbReference>
<dbReference type="AlphaFoldDB" id="A0A813F734"/>
<dbReference type="OrthoDB" id="440674at2759"/>
<protein>
    <submittedName>
        <fullName evidence="2">Uncharacterized protein</fullName>
    </submittedName>
</protein>
<proteinExistence type="predicted"/>
<organism evidence="2 3">
    <name type="scientific">Polarella glacialis</name>
    <name type="common">Dinoflagellate</name>
    <dbReference type="NCBI Taxonomy" id="89957"/>
    <lineage>
        <taxon>Eukaryota</taxon>
        <taxon>Sar</taxon>
        <taxon>Alveolata</taxon>
        <taxon>Dinophyceae</taxon>
        <taxon>Suessiales</taxon>
        <taxon>Suessiaceae</taxon>
        <taxon>Polarella</taxon>
    </lineage>
</organism>
<feature type="region of interest" description="Disordered" evidence="1">
    <location>
        <begin position="1"/>
        <end position="22"/>
    </location>
</feature>